<comment type="caution">
    <text evidence="1">The sequence shown here is derived from an EMBL/GenBank/DDBJ whole genome shotgun (WGS) entry which is preliminary data.</text>
</comment>
<keyword evidence="2" id="KW-1185">Reference proteome</keyword>
<accession>A0A4Z1T258</accession>
<gene>
    <name evidence="1" type="ORF">GMRT_13149</name>
</gene>
<sequence>MPVSPELYTAIPGSDAFPLDGLFAAMNGPSAGAVRLHLGRCLDALYEKYASQTGFDDVLARFSTLLLDALIGTEVSTEGGVSEPSDWLLLTQLLAHSPDAPNRFVARFTESDLLAPIARGIPVSSIRVLYDTISAYLQALFITATRYKGESTDARTRRMHLVPMAVYCYGVLQALKRASLRELVIDEVNIPCYLSVVNTALQLCRRAGMSLQLEVNDVHTQGELLLMLASDTDGFRHLAMDSSSSLVKLLDFERPQSSPLLYAMIQDADKLVTRELSQCSRDVPTLARPYYIALYKLGAQCTSFSRSSFINRVHTFLPDGARQIYMNTLTSIVERFTGTSYIYEKVYWHLLGLLYTAYGHVDLPAIQDSLQRVLRRRSKAVIFAIRFLSLIDGTKLPPDARARLVGIYGSFFMCSDLPNTKLLAPRVTALYDAFPEAFTSVLQGDALLRVSLATSLPVSLDALRAFFRSTLFLAPGHERVDGCPLALFADALRACLAVKLHLCDLIQDEASNCLLSPSFSSTKLSLDGFLVAVFNSYGGTFTDEHYGLLFRFVFENPLRNPCSELIHQIHALVERYLAAFTVALSPAVLNSEHPEYASVHVLHYLLVRGGLFYFSIPIDERPVSLLGKVALTQNLTLSIICVATCLLQHLSPRFIDSTAESVLLTSLSERTPGLILGVVNEALRAYETVLSADSGAAELPGRLSRLIGHIAGCCAKLLQGEENEVASAILQCLLHWKLKRRESRLFLCISEDCLGDTLTIRNPKEVCAQAAIWHANVINTTCAAALVEAHGLQAEADGSLVIAAYPFLWIYLPIFIDLLNTLFLLADMRVGDEVPKLALEALIVPMSWTSFGFARPSELLCTTIGDLLVREAYMPLIEGLGVSDGQTIDFLPVLAAQPPLGSLKASPLGINSALPYSVTGGPKDYLEDFRFKIRDQRLAMLYTIYPAQYLKCLVTCTAFWTTLARVDEARAAHLLGLFPFYFLTLNCKVTTEQMRNAFVLTLREVMGALDPEGLVIFKERLHVAATSIFNHFTDVPNAFTRRRGSYNVVNAILAFTQLPFLSGFSKTVITFLLEFLQHPQSVPGLSSLENRVSFIHLADAMAASLNQERSGFTRAFSSECLLAAVGQLGVTDWEEQTAWQMLFGTVAKVTFYNIDMTETGLTRSLTLRTIQRLKKSLETLIYRRPEAGMKEATVRQTIAAGLIFAHVILVYDDQRFQASLVHLLFSSHVSLRGLGAKIFYRQYGQGVATLIDDTLRYLRSCTYGNEEIQCPVSLLPSLEERPLSRAICDLLVHTFHGHSDILHLLDALTHIVHLASCGTSERRAALLSVLERLAIDEVDRVITTSRISTM</sequence>
<evidence type="ECO:0000313" key="2">
    <source>
        <dbReference type="Proteomes" id="UP000315496"/>
    </source>
</evidence>
<proteinExistence type="predicted"/>
<name>A0A4Z1T258_GIAMU</name>
<dbReference type="OrthoDB" id="10252389at2759"/>
<dbReference type="Proteomes" id="UP000315496">
    <property type="component" value="Chromosome 5"/>
</dbReference>
<dbReference type="VEuPathDB" id="GiardiaDB:GMRT_13149"/>
<organism evidence="1 2">
    <name type="scientific">Giardia muris</name>
    <dbReference type="NCBI Taxonomy" id="5742"/>
    <lineage>
        <taxon>Eukaryota</taxon>
        <taxon>Metamonada</taxon>
        <taxon>Diplomonadida</taxon>
        <taxon>Hexamitidae</taxon>
        <taxon>Giardiinae</taxon>
        <taxon>Giardia</taxon>
    </lineage>
</organism>
<dbReference type="EMBL" id="VDLU01000005">
    <property type="protein sequence ID" value="TNJ26669.1"/>
    <property type="molecule type" value="Genomic_DNA"/>
</dbReference>
<reference evidence="1 2" key="1">
    <citation type="submission" date="2019-05" db="EMBL/GenBank/DDBJ databases">
        <title>The compact genome of Giardia muris reveals important steps in the evolution of intestinal protozoan parasites.</title>
        <authorList>
            <person name="Xu F."/>
            <person name="Jimenez-Gonzalez A."/>
            <person name="Einarsson E."/>
            <person name="Astvaldsson A."/>
            <person name="Peirasmaki D."/>
            <person name="Eckmann L."/>
            <person name="Andersson J.O."/>
            <person name="Svard S.G."/>
            <person name="Jerlstrom-Hultqvist J."/>
        </authorList>
    </citation>
    <scope>NUCLEOTIDE SEQUENCE [LARGE SCALE GENOMIC DNA]</scope>
    <source>
        <strain evidence="1 2">Roberts-Thomson</strain>
    </source>
</reference>
<evidence type="ECO:0000313" key="1">
    <source>
        <dbReference type="EMBL" id="TNJ26669.1"/>
    </source>
</evidence>
<protein>
    <submittedName>
        <fullName evidence="1">Uncharacterized protein</fullName>
    </submittedName>
</protein>